<evidence type="ECO:0000256" key="1">
    <source>
        <dbReference type="PROSITE-ProRule" id="PRU00339"/>
    </source>
</evidence>
<evidence type="ECO:0000313" key="4">
    <source>
        <dbReference type="Proteomes" id="UP000639516"/>
    </source>
</evidence>
<dbReference type="InterPro" id="IPR048987">
    <property type="entry name" value="PIN-TPR-GreABC"/>
</dbReference>
<accession>A0ABR7U8L4</accession>
<dbReference type="SUPFAM" id="SSF48452">
    <property type="entry name" value="TPR-like"/>
    <property type="match status" value="1"/>
</dbReference>
<evidence type="ECO:0000259" key="2">
    <source>
        <dbReference type="Pfam" id="PF20698"/>
    </source>
</evidence>
<dbReference type="InterPro" id="IPR011717">
    <property type="entry name" value="TPR-4"/>
</dbReference>
<dbReference type="Pfam" id="PF20698">
    <property type="entry name" value="PIN-TPR-GreABC"/>
    <property type="match status" value="1"/>
</dbReference>
<reference evidence="3 4" key="1">
    <citation type="journal article" date="2020" name="Arch. Microbiol.">
        <title>Bradyrhizobium campsiandrae sp. nov., a nitrogen-fixing bacterial strain isolated from a native leguminous tree from the Amazon adapted to flooded conditions.</title>
        <authorList>
            <person name="Cabral Michel D."/>
            <person name="Martins da Costa E."/>
            <person name="Azarias Guimaraes A."/>
            <person name="Soares de Carvalho T."/>
            <person name="Santos de Castro Caputo P."/>
            <person name="Willems A."/>
            <person name="de Souza Moreira F.M."/>
        </authorList>
    </citation>
    <scope>NUCLEOTIDE SEQUENCE [LARGE SCALE GENOMIC DNA]</scope>
    <source>
        <strain evidence="4">INPA 384B</strain>
    </source>
</reference>
<dbReference type="SMART" id="SM00028">
    <property type="entry name" value="TPR"/>
    <property type="match status" value="3"/>
</dbReference>
<dbReference type="InterPro" id="IPR011990">
    <property type="entry name" value="TPR-like_helical_dom_sf"/>
</dbReference>
<gene>
    <name evidence="3" type="ORF">HA482_19030</name>
</gene>
<sequence>MTDTRQGNPAQPDLNDGQALYPGPDFSIRAAQQIPIPKDWQALQRGCVILFQSELRDPHAQEYGRNGQKQLGIDVLGRRDGNPDHYVGIQCRCYSKPLKKKKLLADCRATLEIEAGLKEIIFATTCPSDTKATDAAVEVERELRAEGYDLKVALYSWSDLELKIAQHPKAYAFFFPSAVATSAVQSATKLHPDAVSSIIEGLAARLQLQDRPALPADVKAPSNSVEDPALHAKIDVLRDLFRDNNLFLPAKQGLLDIQAKEDLSGKPWARFRMETNLGSIALGLGRHEEAATHFEKAYEIRPTDCNAVANLALARTIQGRYDEGMVLARAALASTPRSDQAISYLLQAAARSSWDGDPESLIPPDLVGTVHADMGLLEFLRKRNSPGWASRTRALARNHLNEPEFKRVDAIAVLDLALGQEAFVGKPGAVTREDIALAATNMLEMAESCLTNAFADQYDLLAYVNNAAVLLRLSGRQADCESLLTRALPFLPGNPQLKRLLALSQAAQDRFEDAETTLRNDPDPENQLLAAEMVARRDAKEAVKHVESVDETGSPELAEHKWRILGDLALKVGDYERVNIAMEGLRSLPEGRLLAELLQLRRDARLGTDEEERHDRLRKLAEADFALANSLSRYLLAEEMRNQGLPADAAKLLEPFADLGFLNPATRLFLECLVDARRDEAFRKALATADRSVAQDPDILWLSATHSWNMGDLVECRRAIDILLAEHPDNPPARLLRIELLLRSDDINGLLPELERPIERLNFRTLGDKFRVASLLGHFGHMDRAVAYAYRLFLENKERSQAWLCFSGLITREGTTAEAGERPWDCKVVGNNAAVDIEYEDHEHQFLIVEPDNLLRRLDIDAWEPEHLLIQAITGLGVEDTFTDPRSGKSGTIRAIRHKYIARYQFVLSKHEVRFPSTGAIRSVSVDVSTPDGLAPLIEELKARHDWIEQEQEIYRNAPVPLAILAHKVGSDIIDAAEGLAAQELTLKVAHGAQDERRAAVRSIASNRGSGCVLDILALWTCWRLGSLDALRETCGEIYVARRTMDQLQARRERINLSSTSGVRSAQYNGGKIAVTEASPDVVQSWLNDIDGAISWVRTNATICPLIVPENIPGALRDNLRESPVAIFDSLILSMQKQLLFVSDDLPTRDFGRVFGFDRSTWLQPVFMVACEKKKIDFDTYVKWTAHLIGAGHSYLGISSAALIRASTIDAEAGECPGYYSKQVSKMIGGAVADPASHIRVVIEFLRHIWDRQSTHSYREAVTGLVLERLVRERTSDFGLILRTVITYVSDIAALMDYFGAWLRGHFIDLRA</sequence>
<dbReference type="Pfam" id="PF13181">
    <property type="entry name" value="TPR_8"/>
    <property type="match status" value="1"/>
</dbReference>
<name>A0ABR7U8L4_9BRAD</name>
<dbReference type="Pfam" id="PF07721">
    <property type="entry name" value="TPR_4"/>
    <property type="match status" value="1"/>
</dbReference>
<comment type="caution">
    <text evidence="3">The sequence shown here is derived from an EMBL/GenBank/DDBJ whole genome shotgun (WGS) entry which is preliminary data.</text>
</comment>
<dbReference type="EMBL" id="JAATTO010000025">
    <property type="protein sequence ID" value="MBC9980302.1"/>
    <property type="molecule type" value="Genomic_DNA"/>
</dbReference>
<keyword evidence="1" id="KW-0802">TPR repeat</keyword>
<feature type="repeat" description="TPR" evidence="1">
    <location>
        <begin position="271"/>
        <end position="304"/>
    </location>
</feature>
<evidence type="ECO:0000313" key="3">
    <source>
        <dbReference type="EMBL" id="MBC9980302.1"/>
    </source>
</evidence>
<dbReference type="RefSeq" id="WP_188104481.1">
    <property type="nucleotide sequence ID" value="NZ_JAANIH010000040.1"/>
</dbReference>
<dbReference type="Proteomes" id="UP000639516">
    <property type="component" value="Unassembled WGS sequence"/>
</dbReference>
<dbReference type="Gene3D" id="1.25.40.10">
    <property type="entry name" value="Tetratricopeptide repeat domain"/>
    <property type="match status" value="2"/>
</dbReference>
<feature type="domain" description="PIN" evidence="2">
    <location>
        <begin position="1013"/>
        <end position="1153"/>
    </location>
</feature>
<proteinExistence type="predicted"/>
<organism evidence="3 4">
    <name type="scientific">Bradyrhizobium campsiandrae</name>
    <dbReference type="NCBI Taxonomy" id="1729892"/>
    <lineage>
        <taxon>Bacteria</taxon>
        <taxon>Pseudomonadati</taxon>
        <taxon>Pseudomonadota</taxon>
        <taxon>Alphaproteobacteria</taxon>
        <taxon>Hyphomicrobiales</taxon>
        <taxon>Nitrobacteraceae</taxon>
        <taxon>Bradyrhizobium</taxon>
    </lineage>
</organism>
<dbReference type="PROSITE" id="PS50005">
    <property type="entry name" value="TPR"/>
    <property type="match status" value="1"/>
</dbReference>
<protein>
    <submittedName>
        <fullName evidence="3">Tetratricopeptide repeat protein</fullName>
    </submittedName>
</protein>
<keyword evidence="4" id="KW-1185">Reference proteome</keyword>
<dbReference type="InterPro" id="IPR019734">
    <property type="entry name" value="TPR_rpt"/>
</dbReference>